<feature type="transmembrane region" description="Helical" evidence="1">
    <location>
        <begin position="333"/>
        <end position="350"/>
    </location>
</feature>
<keyword evidence="1" id="KW-0472">Membrane</keyword>
<accession>A0A2P6CEJ7</accession>
<sequence>MFVKIFTPKNTKRVLYLFLLVGVLLTIFWNFPFNLKVGENDGYIKNFAIFNNTNLYTGIASGTSVVYFLALKFLNFFLNNINNSFFLLNLISQVAFIFIGVKVLNKEKSKESKIIYASVLSLFLVKAFQMKAYSGSSNDYLLSVFIIWILYEIVKSRKNVISDIKIGVLMAISLSIRKSFILFFPLFFILVFDQYKLKNYIKTGVSFLLILLVFHFPAIIENHTLSFYSKEPNSTTYNWITRNYLGLKRIFEQGLVFSSDSVWSYSWTMVEEYTQTAKFIPQSITSVITNDPAVFIKAFFYNVGRNLVWTLRFSGVIAIVPFFYKIKLFNKYLVAYFTFLMIISAVGFTVTEFRWFWGYDILMFLGGYMYLKNIKEKQPKFLIISISLITVLLFNVRTIISLL</sequence>
<comment type="caution">
    <text evidence="2">The sequence shown here is derived from an EMBL/GenBank/DDBJ whole genome shotgun (WGS) entry which is preliminary data.</text>
</comment>
<dbReference type="RefSeq" id="WP_105048997.1">
    <property type="nucleotide sequence ID" value="NZ_CP150661.1"/>
</dbReference>
<feature type="transmembrane region" description="Helical" evidence="1">
    <location>
        <begin position="85"/>
        <end position="101"/>
    </location>
</feature>
<proteinExistence type="predicted"/>
<feature type="transmembrane region" description="Helical" evidence="1">
    <location>
        <begin position="166"/>
        <end position="192"/>
    </location>
</feature>
<dbReference type="AlphaFoldDB" id="A0A2P6CEJ7"/>
<feature type="transmembrane region" description="Helical" evidence="1">
    <location>
        <begin position="137"/>
        <end position="154"/>
    </location>
</feature>
<feature type="transmembrane region" description="Helical" evidence="1">
    <location>
        <begin position="381"/>
        <end position="400"/>
    </location>
</feature>
<evidence type="ECO:0008006" key="4">
    <source>
        <dbReference type="Google" id="ProtNLM"/>
    </source>
</evidence>
<name>A0A2P6CEJ7_9FLAO</name>
<keyword evidence="1" id="KW-0812">Transmembrane</keyword>
<evidence type="ECO:0000256" key="1">
    <source>
        <dbReference type="SAM" id="Phobius"/>
    </source>
</evidence>
<protein>
    <recommendedName>
        <fullName evidence="4">Glycosyltransferase RgtA/B/C/D-like domain-containing protein</fullName>
    </recommendedName>
</protein>
<evidence type="ECO:0000313" key="2">
    <source>
        <dbReference type="EMBL" id="PQJ73331.1"/>
    </source>
</evidence>
<feature type="transmembrane region" description="Helical" evidence="1">
    <location>
        <begin position="356"/>
        <end position="374"/>
    </location>
</feature>
<dbReference type="OrthoDB" id="1414006at2"/>
<dbReference type="EMBL" id="MSCK01000001">
    <property type="protein sequence ID" value="PQJ73331.1"/>
    <property type="molecule type" value="Genomic_DNA"/>
</dbReference>
<evidence type="ECO:0000313" key="3">
    <source>
        <dbReference type="Proteomes" id="UP000247345"/>
    </source>
</evidence>
<feature type="transmembrane region" description="Helical" evidence="1">
    <location>
        <begin position="14"/>
        <end position="35"/>
    </location>
</feature>
<dbReference type="Proteomes" id="UP000247345">
    <property type="component" value="Unassembled WGS sequence"/>
</dbReference>
<feature type="transmembrane region" description="Helical" evidence="1">
    <location>
        <begin position="199"/>
        <end position="220"/>
    </location>
</feature>
<gene>
    <name evidence="2" type="ORF">BTO14_08680</name>
</gene>
<keyword evidence="3" id="KW-1185">Reference proteome</keyword>
<keyword evidence="1" id="KW-1133">Transmembrane helix</keyword>
<reference evidence="2 3" key="1">
    <citation type="submission" date="2016-12" db="EMBL/GenBank/DDBJ databases">
        <title>Trade-off between light-utilization and light-protection in marine flavobacteria.</title>
        <authorList>
            <person name="Kumagai Y."/>
            <person name="Yoshizawa S."/>
            <person name="Kogure K."/>
            <person name="Iwasaki W."/>
        </authorList>
    </citation>
    <scope>NUCLEOTIDE SEQUENCE [LARGE SCALE GENOMIC DNA]</scope>
    <source>
        <strain evidence="2 3">KCTC 12100</strain>
    </source>
</reference>
<organism evidence="2 3">
    <name type="scientific">Polaribacter butkevichii</name>
    <dbReference type="NCBI Taxonomy" id="218490"/>
    <lineage>
        <taxon>Bacteria</taxon>
        <taxon>Pseudomonadati</taxon>
        <taxon>Bacteroidota</taxon>
        <taxon>Flavobacteriia</taxon>
        <taxon>Flavobacteriales</taxon>
        <taxon>Flavobacteriaceae</taxon>
    </lineage>
</organism>
<feature type="transmembrane region" description="Helical" evidence="1">
    <location>
        <begin position="55"/>
        <end position="78"/>
    </location>
</feature>